<feature type="transmembrane region" description="Helical" evidence="1">
    <location>
        <begin position="51"/>
        <end position="72"/>
    </location>
</feature>
<dbReference type="AlphaFoldDB" id="A0A2A2G7Y9"/>
<feature type="transmembrane region" description="Helical" evidence="1">
    <location>
        <begin position="125"/>
        <end position="148"/>
    </location>
</feature>
<evidence type="ECO:0000256" key="1">
    <source>
        <dbReference type="SAM" id="Phobius"/>
    </source>
</evidence>
<evidence type="ECO:0000313" key="3">
    <source>
        <dbReference type="Proteomes" id="UP000218831"/>
    </source>
</evidence>
<name>A0A2A2G7Y9_9BACT</name>
<proteinExistence type="predicted"/>
<organism evidence="2 3">
    <name type="scientific">Fodinibius salipaludis</name>
    <dbReference type="NCBI Taxonomy" id="2032627"/>
    <lineage>
        <taxon>Bacteria</taxon>
        <taxon>Pseudomonadati</taxon>
        <taxon>Balneolota</taxon>
        <taxon>Balneolia</taxon>
        <taxon>Balneolales</taxon>
        <taxon>Balneolaceae</taxon>
        <taxon>Fodinibius</taxon>
    </lineage>
</organism>
<protein>
    <submittedName>
        <fullName evidence="2">Uncharacterized protein</fullName>
    </submittedName>
</protein>
<dbReference type="EMBL" id="NSKE01000011">
    <property type="protein sequence ID" value="PAU92972.1"/>
    <property type="molecule type" value="Genomic_DNA"/>
</dbReference>
<keyword evidence="1" id="KW-0472">Membrane</keyword>
<feature type="transmembrane region" description="Helical" evidence="1">
    <location>
        <begin position="155"/>
        <end position="173"/>
    </location>
</feature>
<gene>
    <name evidence="2" type="ORF">CK503_13680</name>
</gene>
<feature type="transmembrane region" description="Helical" evidence="1">
    <location>
        <begin position="179"/>
        <end position="200"/>
    </location>
</feature>
<keyword evidence="1" id="KW-0812">Transmembrane</keyword>
<keyword evidence="1" id="KW-1133">Transmembrane helix</keyword>
<dbReference type="Proteomes" id="UP000218831">
    <property type="component" value="Unassembled WGS sequence"/>
</dbReference>
<comment type="caution">
    <text evidence="2">The sequence shown here is derived from an EMBL/GenBank/DDBJ whole genome shotgun (WGS) entry which is preliminary data.</text>
</comment>
<sequence length="213" mass="24571">MYTLFFLLKKRIKYIFGKQRLLSTLFYFLFVWLPSLVAGIIGGISLARFEVGLNVGFLVLSAVFISFINVFIKTNIGYIVRSYLVLPISKKVIAVELILSELFRVLNIVFFVFTSSYFISIYNNLLTNLILSILLFVFISVLSISFRILVNRSSLHFVTILLIVGFTFLLNYITNTSLLYISFYRVMLITILAGGVFFLFKKVILKGFYLEYL</sequence>
<feature type="transmembrane region" description="Helical" evidence="1">
    <location>
        <begin position="93"/>
        <end position="119"/>
    </location>
</feature>
<reference evidence="2 3" key="1">
    <citation type="submission" date="2017-08" db="EMBL/GenBank/DDBJ databases">
        <title>Aliifodinibius alkalisoli sp. nov., isolated from saline alkaline soil.</title>
        <authorList>
            <person name="Liu D."/>
            <person name="Zhang G."/>
        </authorList>
    </citation>
    <scope>NUCLEOTIDE SEQUENCE [LARGE SCALE GENOMIC DNA]</scope>
    <source>
        <strain evidence="2 3">WN023</strain>
    </source>
</reference>
<feature type="transmembrane region" description="Helical" evidence="1">
    <location>
        <begin position="21"/>
        <end position="45"/>
    </location>
</feature>
<evidence type="ECO:0000313" key="2">
    <source>
        <dbReference type="EMBL" id="PAU92972.1"/>
    </source>
</evidence>
<keyword evidence="3" id="KW-1185">Reference proteome</keyword>
<accession>A0A2A2G7Y9</accession>